<evidence type="ECO:0000256" key="4">
    <source>
        <dbReference type="ARBA" id="ARBA00023163"/>
    </source>
</evidence>
<dbReference type="PROSITE" id="PS50931">
    <property type="entry name" value="HTH_LYSR"/>
    <property type="match status" value="1"/>
</dbReference>
<keyword evidence="4" id="KW-0804">Transcription</keyword>
<dbReference type="Pfam" id="PF03466">
    <property type="entry name" value="LysR_substrate"/>
    <property type="match status" value="1"/>
</dbReference>
<dbReference type="InterPro" id="IPR058163">
    <property type="entry name" value="LysR-type_TF_proteobact-type"/>
</dbReference>
<evidence type="ECO:0000313" key="6">
    <source>
        <dbReference type="EMBL" id="CAB3760227.1"/>
    </source>
</evidence>
<dbReference type="GO" id="GO:0006351">
    <property type="term" value="P:DNA-templated transcription"/>
    <property type="evidence" value="ECO:0007669"/>
    <property type="project" value="TreeGrafter"/>
</dbReference>
<dbReference type="InterPro" id="IPR000847">
    <property type="entry name" value="LysR_HTH_N"/>
</dbReference>
<dbReference type="SUPFAM" id="SSF46785">
    <property type="entry name" value="Winged helix' DNA-binding domain"/>
    <property type="match status" value="1"/>
</dbReference>
<comment type="similarity">
    <text evidence="1">Belongs to the LysR transcriptional regulatory family.</text>
</comment>
<keyword evidence="7" id="KW-1185">Reference proteome</keyword>
<dbReference type="Gene3D" id="1.10.10.10">
    <property type="entry name" value="Winged helix-like DNA-binding domain superfamily/Winged helix DNA-binding domain"/>
    <property type="match status" value="1"/>
</dbReference>
<dbReference type="FunFam" id="3.40.190.290:FF:000001">
    <property type="entry name" value="Transcriptional regulator, LysR family"/>
    <property type="match status" value="1"/>
</dbReference>
<protein>
    <submittedName>
        <fullName evidence="6">HTH-type transcriptional regulator PgrR</fullName>
    </submittedName>
</protein>
<keyword evidence="2" id="KW-0805">Transcription regulation</keyword>
<dbReference type="InterPro" id="IPR036390">
    <property type="entry name" value="WH_DNA-bd_sf"/>
</dbReference>
<dbReference type="CDD" id="cd08472">
    <property type="entry name" value="PBP2_CrgA_like_3"/>
    <property type="match status" value="1"/>
</dbReference>
<gene>
    <name evidence="6" type="primary">pgrR_17</name>
    <name evidence="6" type="ORF">LMG29739_03332</name>
</gene>
<reference evidence="6 7" key="1">
    <citation type="submission" date="2020-04" db="EMBL/GenBank/DDBJ databases">
        <authorList>
            <person name="De Canck E."/>
        </authorList>
    </citation>
    <scope>NUCLEOTIDE SEQUENCE [LARGE SCALE GENOMIC DNA]</scope>
    <source>
        <strain evidence="6 7">LMG 29739</strain>
    </source>
</reference>
<dbReference type="InterPro" id="IPR005119">
    <property type="entry name" value="LysR_subst-bd"/>
</dbReference>
<dbReference type="Proteomes" id="UP000494329">
    <property type="component" value="Unassembled WGS sequence"/>
</dbReference>
<keyword evidence="3" id="KW-0238">DNA-binding</keyword>
<name>A0A6J5E2H7_9BURK</name>
<dbReference type="GO" id="GO:0003700">
    <property type="term" value="F:DNA-binding transcription factor activity"/>
    <property type="evidence" value="ECO:0007669"/>
    <property type="project" value="InterPro"/>
</dbReference>
<dbReference type="EMBL" id="CADIKF010000025">
    <property type="protein sequence ID" value="CAB3760227.1"/>
    <property type="molecule type" value="Genomic_DNA"/>
</dbReference>
<dbReference type="Gene3D" id="3.40.190.290">
    <property type="match status" value="1"/>
</dbReference>
<dbReference type="InterPro" id="IPR036388">
    <property type="entry name" value="WH-like_DNA-bd_sf"/>
</dbReference>
<evidence type="ECO:0000259" key="5">
    <source>
        <dbReference type="PROSITE" id="PS50931"/>
    </source>
</evidence>
<evidence type="ECO:0000313" key="7">
    <source>
        <dbReference type="Proteomes" id="UP000494329"/>
    </source>
</evidence>
<accession>A0A6J5E2H7</accession>
<dbReference type="FunFam" id="1.10.10.10:FF:000001">
    <property type="entry name" value="LysR family transcriptional regulator"/>
    <property type="match status" value="1"/>
</dbReference>
<dbReference type="AlphaFoldDB" id="A0A6J5E2H7"/>
<organism evidence="6 7">
    <name type="scientific">Paraburkholderia solisilvae</name>
    <dbReference type="NCBI Taxonomy" id="624376"/>
    <lineage>
        <taxon>Bacteria</taxon>
        <taxon>Pseudomonadati</taxon>
        <taxon>Pseudomonadota</taxon>
        <taxon>Betaproteobacteria</taxon>
        <taxon>Burkholderiales</taxon>
        <taxon>Burkholderiaceae</taxon>
        <taxon>Paraburkholderia</taxon>
    </lineage>
</organism>
<dbReference type="GO" id="GO:0043565">
    <property type="term" value="F:sequence-specific DNA binding"/>
    <property type="evidence" value="ECO:0007669"/>
    <property type="project" value="TreeGrafter"/>
</dbReference>
<sequence>MDHLQAIRVFVRVAQLGSFTKAAEQMQLPRPTVSNAIQYLETHLRVRLLQRTTRRVALTDEGAAYHARCIRVLADLDDAESLFADASAGPRGAVRVDLPERIALHTVIPALPGFFARYPDLRIVLSATDRMVDLIDDGIDCALRVGVLRDQSLVARRVGEFAQLHCAAPQYLERHGVPQTLDDLADHVAVGFFSNRTGRDLDWEFEEDGELRTVSMSSAVSVNSAHAYLGCCVAGLGLIQAPHASLEPLLASGQLVEVLQAWKAPPLPASIVFPQGRHLAPRVRIVIDWLAELLGAAYPQG</sequence>
<dbReference type="SUPFAM" id="SSF53850">
    <property type="entry name" value="Periplasmic binding protein-like II"/>
    <property type="match status" value="1"/>
</dbReference>
<evidence type="ECO:0000256" key="2">
    <source>
        <dbReference type="ARBA" id="ARBA00023015"/>
    </source>
</evidence>
<dbReference type="PANTHER" id="PTHR30537:SF72">
    <property type="entry name" value="LYSR FAMILY TRANSCRIPTIONAL REGULATOR"/>
    <property type="match status" value="1"/>
</dbReference>
<dbReference type="Pfam" id="PF00126">
    <property type="entry name" value="HTH_1"/>
    <property type="match status" value="1"/>
</dbReference>
<dbReference type="RefSeq" id="WP_175112030.1">
    <property type="nucleotide sequence ID" value="NZ_CADIKF010000025.1"/>
</dbReference>
<proteinExistence type="inferred from homology"/>
<feature type="domain" description="HTH lysR-type" evidence="5">
    <location>
        <begin position="1"/>
        <end position="59"/>
    </location>
</feature>
<evidence type="ECO:0000256" key="1">
    <source>
        <dbReference type="ARBA" id="ARBA00009437"/>
    </source>
</evidence>
<dbReference type="PANTHER" id="PTHR30537">
    <property type="entry name" value="HTH-TYPE TRANSCRIPTIONAL REGULATOR"/>
    <property type="match status" value="1"/>
</dbReference>
<evidence type="ECO:0000256" key="3">
    <source>
        <dbReference type="ARBA" id="ARBA00023125"/>
    </source>
</evidence>